<gene>
    <name evidence="2" type="ORF">ACFQ44_12460</name>
</gene>
<dbReference type="EMBL" id="JBHTOD010000011">
    <property type="protein sequence ID" value="MFD1456471.1"/>
    <property type="molecule type" value="Genomic_DNA"/>
</dbReference>
<evidence type="ECO:0000313" key="3">
    <source>
        <dbReference type="Proteomes" id="UP001597189"/>
    </source>
</evidence>
<proteinExistence type="predicted"/>
<comment type="caution">
    <text evidence="2">The sequence shown here is derived from an EMBL/GenBank/DDBJ whole genome shotgun (WGS) entry which is preliminary data.</text>
</comment>
<dbReference type="Proteomes" id="UP001597189">
    <property type="component" value="Unassembled WGS sequence"/>
</dbReference>
<keyword evidence="1" id="KW-0732">Signal</keyword>
<protein>
    <recommendedName>
        <fullName evidence="4">WxL domain-containing protein</fullName>
    </recommendedName>
</protein>
<evidence type="ECO:0000256" key="1">
    <source>
        <dbReference type="SAM" id="SignalP"/>
    </source>
</evidence>
<keyword evidence="3" id="KW-1185">Reference proteome</keyword>
<evidence type="ECO:0008006" key="4">
    <source>
        <dbReference type="Google" id="ProtNLM"/>
    </source>
</evidence>
<dbReference type="Gene3D" id="2.60.120.200">
    <property type="match status" value="1"/>
</dbReference>
<feature type="signal peptide" evidence="1">
    <location>
        <begin position="1"/>
        <end position="27"/>
    </location>
</feature>
<name>A0ABW4D6S1_9LACO</name>
<accession>A0ABW4D6S1</accession>
<evidence type="ECO:0000313" key="2">
    <source>
        <dbReference type="EMBL" id="MFD1456471.1"/>
    </source>
</evidence>
<dbReference type="SUPFAM" id="SSF49899">
    <property type="entry name" value="Concanavalin A-like lectins/glucanases"/>
    <property type="match status" value="1"/>
</dbReference>
<dbReference type="RefSeq" id="WP_203646826.1">
    <property type="nucleotide sequence ID" value="NZ_BOLN01000011.1"/>
</dbReference>
<feature type="chain" id="PRO_5046243705" description="WxL domain-containing protein" evidence="1">
    <location>
        <begin position="28"/>
        <end position="738"/>
    </location>
</feature>
<reference evidence="3" key="1">
    <citation type="journal article" date="2019" name="Int. J. Syst. Evol. Microbiol.">
        <title>The Global Catalogue of Microorganisms (GCM) 10K type strain sequencing project: providing services to taxonomists for standard genome sequencing and annotation.</title>
        <authorList>
            <consortium name="The Broad Institute Genomics Platform"/>
            <consortium name="The Broad Institute Genome Sequencing Center for Infectious Disease"/>
            <person name="Wu L."/>
            <person name="Ma J."/>
        </authorList>
    </citation>
    <scope>NUCLEOTIDE SEQUENCE [LARGE SCALE GENOMIC DNA]</scope>
    <source>
        <strain evidence="3">CCM 8979</strain>
    </source>
</reference>
<sequence length="738" mass="77243">MKLKRLVTGIVIGLAGATLGWETSAQADDLTNVLNGAPQGIKIGSYFQAGTTSDNSAVLAKTQHGEDQAVQLTDKTSQLGTIWTSDSAEMNLNEDQTAAMWMYFGDGSTSWSGDGMAFVMQNDTRGLGASSVDTSGKPGRGETLGVWGDDTGNGFTSTTELAKSAIHNSWAIEFDTYVNKFDKKDDTSMADAIKGGIPSYFDVDITGAYPHIASAYPGKASTYSIVNVGSTGYHYAKMNHTGILTNNYSGLADGFWHHVTLHWNHTAKTMTYTINDKSQTTGAPQDSSYEKYKTFTTAPLDMTEIDPQNTGKIRWGFTGSTGWNAEKNLVIFEKVPGLVDANSIAKLTDTTSGNAVTSGTTINSGDRLRLDYNLTYASGREDWKNVVANLNLPQDVSFTSGVVTYANGQKDTIDLSGLSGQSLKTTLTQNLSKTNATATVSLNGKAAPVDSSGNPAAAGTTTSTKTVTSNFVGDNAMTSATVDAFNVKAVNSAMTLAWTGDSANGASNTIGATSVTAGKSVTLTGKASYVTGSADTNSNIKLHGELNGEALPVTTLKNTDASGTFSYTVPSSALTAESNQLILYASDSKGNNSNDVSYTITQGSLKLAVAPTIAFSGILTGQHQQLAANDDWDVDVRDTRGTGSHWTLQAAASAFTTGTDGAGTVLPASLMYQDGTTAANLSAGNQVLMDHTTTSGNDLTNVSGDWENGRGLLLDVGSGAAEGHYQGTVTWSFVDAVK</sequence>
<dbReference type="InterPro" id="IPR013320">
    <property type="entry name" value="ConA-like_dom_sf"/>
</dbReference>
<organism evidence="2 3">
    <name type="scientific">Levilactobacillus lanxiensis</name>
    <dbReference type="NCBI Taxonomy" id="2799568"/>
    <lineage>
        <taxon>Bacteria</taxon>
        <taxon>Bacillati</taxon>
        <taxon>Bacillota</taxon>
        <taxon>Bacilli</taxon>
        <taxon>Lactobacillales</taxon>
        <taxon>Lactobacillaceae</taxon>
        <taxon>Levilactobacillus</taxon>
    </lineage>
</organism>